<reference evidence="9" key="1">
    <citation type="submission" date="2022-01" db="EMBL/GenBank/DDBJ databases">
        <title>Collection of gut derived symbiotic bacterial strains cultured from healthy donors.</title>
        <authorList>
            <person name="Lin H."/>
            <person name="Kohout C."/>
            <person name="Waligurski E."/>
            <person name="Pamer E.G."/>
        </authorList>
    </citation>
    <scope>NUCLEOTIDE SEQUENCE</scope>
    <source>
        <strain evidence="9">DFI.1.149</strain>
    </source>
</reference>
<evidence type="ECO:0000313" key="9">
    <source>
        <dbReference type="EMBL" id="MCG4960873.1"/>
    </source>
</evidence>
<dbReference type="InterPro" id="IPR002562">
    <property type="entry name" value="3'-5'_exonuclease_dom"/>
</dbReference>
<dbReference type="PANTHER" id="PTHR13620">
    <property type="entry name" value="3-5 EXONUCLEASE"/>
    <property type="match status" value="1"/>
</dbReference>
<evidence type="ECO:0000313" key="10">
    <source>
        <dbReference type="Proteomes" id="UP001199750"/>
    </source>
</evidence>
<gene>
    <name evidence="9" type="ORF">L0P03_13595</name>
</gene>
<dbReference type="InterPro" id="IPR036397">
    <property type="entry name" value="RNaseH_sf"/>
</dbReference>
<keyword evidence="4 9" id="KW-0269">Exonuclease</keyword>
<name>A0AAW5CDV0_9BACT</name>
<dbReference type="SUPFAM" id="SSF53098">
    <property type="entry name" value="Ribonuclease H-like"/>
    <property type="match status" value="1"/>
</dbReference>
<proteinExistence type="predicted"/>
<dbReference type="EMBL" id="JAKNDN010000026">
    <property type="protein sequence ID" value="MCG4960873.1"/>
    <property type="molecule type" value="Genomic_DNA"/>
</dbReference>
<dbReference type="InterPro" id="IPR012337">
    <property type="entry name" value="RNaseH-like_sf"/>
</dbReference>
<sequence length="211" mass="24086">MRTIKFEKMLTDLKKTIDRKEIDLLPPYVFTGEVKVIEEERQVGEAADFLSKHTCLGFDTETRPAFRKGEIYKVSLLQLAVPERVFLFRLNKCGFQPALVRLLASPRIIKIGVGIRDDNRNLRKLADFTPASFVDLQEYAGYFGIEDKSFSKLMAIIFGVKISKRQRTSNWEAPVLTEAQIRYAATDAWGALKMYQRLAAFAEEEALGIVK</sequence>
<evidence type="ECO:0000256" key="4">
    <source>
        <dbReference type="ARBA" id="ARBA00022839"/>
    </source>
</evidence>
<dbReference type="Gene3D" id="3.30.420.10">
    <property type="entry name" value="Ribonuclease H-like superfamily/Ribonuclease H"/>
    <property type="match status" value="1"/>
</dbReference>
<organism evidence="9 10">
    <name type="scientific">Odoribacter splanchnicus</name>
    <dbReference type="NCBI Taxonomy" id="28118"/>
    <lineage>
        <taxon>Bacteria</taxon>
        <taxon>Pseudomonadati</taxon>
        <taxon>Bacteroidota</taxon>
        <taxon>Bacteroidia</taxon>
        <taxon>Bacteroidales</taxon>
        <taxon>Odoribacteraceae</taxon>
        <taxon>Odoribacter</taxon>
    </lineage>
</organism>
<dbReference type="InterPro" id="IPR051132">
    <property type="entry name" value="3-5_Exonuclease_domain"/>
</dbReference>
<dbReference type="RefSeq" id="WP_237983043.1">
    <property type="nucleotide sequence ID" value="NZ_JAHOOV010000009.1"/>
</dbReference>
<evidence type="ECO:0000256" key="3">
    <source>
        <dbReference type="ARBA" id="ARBA00022801"/>
    </source>
</evidence>
<evidence type="ECO:0000256" key="7">
    <source>
        <dbReference type="ARBA" id="ARBA00042761"/>
    </source>
</evidence>
<keyword evidence="1" id="KW-0540">Nuclease</keyword>
<dbReference type="Proteomes" id="UP001199750">
    <property type="component" value="Unassembled WGS sequence"/>
</dbReference>
<dbReference type="PANTHER" id="PTHR13620:SF109">
    <property type="entry name" value="3'-5' EXONUCLEASE"/>
    <property type="match status" value="1"/>
</dbReference>
<dbReference type="AlphaFoldDB" id="A0AAW5CDV0"/>
<keyword evidence="3" id="KW-0378">Hydrolase</keyword>
<evidence type="ECO:0000256" key="5">
    <source>
        <dbReference type="ARBA" id="ARBA00022842"/>
    </source>
</evidence>
<feature type="domain" description="3'-5' exonuclease" evidence="8">
    <location>
        <begin position="34"/>
        <end position="203"/>
    </location>
</feature>
<dbReference type="GO" id="GO:0003676">
    <property type="term" value="F:nucleic acid binding"/>
    <property type="evidence" value="ECO:0007669"/>
    <property type="project" value="InterPro"/>
</dbReference>
<dbReference type="SMART" id="SM00474">
    <property type="entry name" value="35EXOc"/>
    <property type="match status" value="1"/>
</dbReference>
<dbReference type="CDD" id="cd06141">
    <property type="entry name" value="WRN_exo"/>
    <property type="match status" value="1"/>
</dbReference>
<comment type="caution">
    <text evidence="9">The sequence shown here is derived from an EMBL/GenBank/DDBJ whole genome shotgun (WGS) entry which is preliminary data.</text>
</comment>
<dbReference type="GO" id="GO:0008408">
    <property type="term" value="F:3'-5' exonuclease activity"/>
    <property type="evidence" value="ECO:0007669"/>
    <property type="project" value="InterPro"/>
</dbReference>
<evidence type="ECO:0000256" key="1">
    <source>
        <dbReference type="ARBA" id="ARBA00022722"/>
    </source>
</evidence>
<dbReference type="GO" id="GO:0006139">
    <property type="term" value="P:nucleobase-containing compound metabolic process"/>
    <property type="evidence" value="ECO:0007669"/>
    <property type="project" value="InterPro"/>
</dbReference>
<evidence type="ECO:0000256" key="6">
    <source>
        <dbReference type="ARBA" id="ARBA00040531"/>
    </source>
</evidence>
<keyword evidence="5" id="KW-0460">Magnesium</keyword>
<evidence type="ECO:0000259" key="8">
    <source>
        <dbReference type="SMART" id="SM00474"/>
    </source>
</evidence>
<dbReference type="GO" id="GO:0046872">
    <property type="term" value="F:metal ion binding"/>
    <property type="evidence" value="ECO:0007669"/>
    <property type="project" value="UniProtKB-KW"/>
</dbReference>
<accession>A0AAW5CDV0</accession>
<dbReference type="Pfam" id="PF01612">
    <property type="entry name" value="DNA_pol_A_exo1"/>
    <property type="match status" value="1"/>
</dbReference>
<keyword evidence="2" id="KW-0479">Metal-binding</keyword>
<evidence type="ECO:0000256" key="2">
    <source>
        <dbReference type="ARBA" id="ARBA00022723"/>
    </source>
</evidence>
<protein>
    <recommendedName>
        <fullName evidence="6">3'-5' exonuclease</fullName>
    </recommendedName>
    <alternativeName>
        <fullName evidence="7">Werner Syndrome-like exonuclease</fullName>
    </alternativeName>
</protein>